<dbReference type="Proteomes" id="UP000646911">
    <property type="component" value="Unassembled WGS sequence"/>
</dbReference>
<keyword evidence="1" id="KW-0805">Transcription regulation</keyword>
<evidence type="ECO:0000313" key="5">
    <source>
        <dbReference type="EMBL" id="MBC3905954.1"/>
    </source>
</evidence>
<dbReference type="PANTHER" id="PTHR40055">
    <property type="entry name" value="TRANSCRIPTIONAL REGULATOR YGIV-RELATED"/>
    <property type="match status" value="1"/>
</dbReference>
<dbReference type="InterPro" id="IPR010499">
    <property type="entry name" value="AraC_E-bd"/>
</dbReference>
<dbReference type="PRINTS" id="PR00032">
    <property type="entry name" value="HTHARAC"/>
</dbReference>
<evidence type="ECO:0000313" key="6">
    <source>
        <dbReference type="Proteomes" id="UP000646911"/>
    </source>
</evidence>
<keyword evidence="6" id="KW-1185">Reference proteome</keyword>
<dbReference type="PROSITE" id="PS01124">
    <property type="entry name" value="HTH_ARAC_FAMILY_2"/>
    <property type="match status" value="1"/>
</dbReference>
<sequence>MNAFPASLSQTNSRVNAHVHQAEYARRLNRVLDHIDQHLDAYLELEQLAEIAHFSRFHFHRMFAAWMGETLGDYLRRRRLETAAWRLSCDLQASILDIALACGFASGEAFARAFKIRFDSTPSQWRTSRDERRLTLVRAAYEKRAKQDSNLNQILSNPDQVNVSGICEDGGSHQPLRKYLMEVNIVQLPVVRVAYQRYIGPYGAGVTEFWRSKVAPWMQVHGLQDQICYGIGHDDPGVTTANKCRYDACVTISENFVAGTQANIKTLPGGAYAVATFNGPMTAVNDAWMELMREYLPASGMQCDDRPCFEQFLPNSALDPQTGMFSCLLCIPVKAL</sequence>
<comment type="caution">
    <text evidence="5">The sequence shown here is derived from an EMBL/GenBank/DDBJ whole genome shotgun (WGS) entry which is preliminary data.</text>
</comment>
<dbReference type="SUPFAM" id="SSF55136">
    <property type="entry name" value="Probable bacterial effector-binding domain"/>
    <property type="match status" value="1"/>
</dbReference>
<dbReference type="InterPro" id="IPR011256">
    <property type="entry name" value="Reg_factor_effector_dom_sf"/>
</dbReference>
<name>A0ABR6Z2Z4_9BURK</name>
<dbReference type="Gene3D" id="3.20.80.10">
    <property type="entry name" value="Regulatory factor, effector binding domain"/>
    <property type="match status" value="1"/>
</dbReference>
<evidence type="ECO:0000256" key="1">
    <source>
        <dbReference type="ARBA" id="ARBA00023015"/>
    </source>
</evidence>
<keyword evidence="2" id="KW-0238">DNA-binding</keyword>
<reference evidence="5 6" key="1">
    <citation type="submission" date="2020-08" db="EMBL/GenBank/DDBJ databases">
        <title>Novel species isolated from subtropical streams in China.</title>
        <authorList>
            <person name="Lu H."/>
        </authorList>
    </citation>
    <scope>NUCLEOTIDE SEQUENCE [LARGE SCALE GENOMIC DNA]</scope>
    <source>
        <strain evidence="5 6">NL8W</strain>
    </source>
</reference>
<dbReference type="SMART" id="SM00342">
    <property type="entry name" value="HTH_ARAC"/>
    <property type="match status" value="1"/>
</dbReference>
<dbReference type="RefSeq" id="WP_186951217.1">
    <property type="nucleotide sequence ID" value="NZ_JACOFX010000001.1"/>
</dbReference>
<feature type="domain" description="HTH araC/xylS-type" evidence="4">
    <location>
        <begin position="29"/>
        <end position="128"/>
    </location>
</feature>
<dbReference type="PANTHER" id="PTHR40055:SF1">
    <property type="entry name" value="TRANSCRIPTIONAL REGULATOR YGIV-RELATED"/>
    <property type="match status" value="1"/>
</dbReference>
<dbReference type="InterPro" id="IPR009057">
    <property type="entry name" value="Homeodomain-like_sf"/>
</dbReference>
<gene>
    <name evidence="5" type="ORF">H8L47_00095</name>
</gene>
<evidence type="ECO:0000259" key="4">
    <source>
        <dbReference type="PROSITE" id="PS01124"/>
    </source>
</evidence>
<dbReference type="InterPro" id="IPR020449">
    <property type="entry name" value="Tscrpt_reg_AraC-type_HTH"/>
</dbReference>
<evidence type="ECO:0000256" key="3">
    <source>
        <dbReference type="ARBA" id="ARBA00023163"/>
    </source>
</evidence>
<dbReference type="EMBL" id="JACOFX010000001">
    <property type="protein sequence ID" value="MBC3905954.1"/>
    <property type="molecule type" value="Genomic_DNA"/>
</dbReference>
<evidence type="ECO:0000256" key="2">
    <source>
        <dbReference type="ARBA" id="ARBA00023125"/>
    </source>
</evidence>
<dbReference type="InterPro" id="IPR018060">
    <property type="entry name" value="HTH_AraC"/>
</dbReference>
<dbReference type="Pfam" id="PF06445">
    <property type="entry name" value="GyrI-like"/>
    <property type="match status" value="1"/>
</dbReference>
<dbReference type="Gene3D" id="1.10.10.60">
    <property type="entry name" value="Homeodomain-like"/>
    <property type="match status" value="2"/>
</dbReference>
<dbReference type="SUPFAM" id="SSF46689">
    <property type="entry name" value="Homeodomain-like"/>
    <property type="match status" value="2"/>
</dbReference>
<dbReference type="Pfam" id="PF12833">
    <property type="entry name" value="HTH_18"/>
    <property type="match status" value="1"/>
</dbReference>
<dbReference type="InterPro" id="IPR029442">
    <property type="entry name" value="GyrI-like"/>
</dbReference>
<protein>
    <submittedName>
        <fullName evidence="5">AraC family transcriptional regulator</fullName>
    </submittedName>
</protein>
<dbReference type="SMART" id="SM00871">
    <property type="entry name" value="AraC_E_bind"/>
    <property type="match status" value="1"/>
</dbReference>
<organism evidence="5 6">
    <name type="scientific">Undibacterium umbellatum</name>
    <dbReference type="NCBI Taxonomy" id="2762300"/>
    <lineage>
        <taxon>Bacteria</taxon>
        <taxon>Pseudomonadati</taxon>
        <taxon>Pseudomonadota</taxon>
        <taxon>Betaproteobacteria</taxon>
        <taxon>Burkholderiales</taxon>
        <taxon>Oxalobacteraceae</taxon>
        <taxon>Undibacterium</taxon>
    </lineage>
</organism>
<proteinExistence type="predicted"/>
<dbReference type="InterPro" id="IPR050908">
    <property type="entry name" value="SmbC-like"/>
</dbReference>
<accession>A0ABR6Z2Z4</accession>
<keyword evidence="3" id="KW-0804">Transcription</keyword>